<dbReference type="KEGG" id="pfs:PFLU_1712"/>
<dbReference type="EMBL" id="AM181176">
    <property type="protein sequence ID" value="CAY47960.1"/>
    <property type="molecule type" value="Genomic_DNA"/>
</dbReference>
<evidence type="ECO:0000313" key="2">
    <source>
        <dbReference type="EMBL" id="CAI2795994.1"/>
    </source>
</evidence>
<feature type="transmembrane region" description="Helical" evidence="1">
    <location>
        <begin position="42"/>
        <end position="64"/>
    </location>
</feature>
<dbReference type="HOGENOM" id="CLU_144166_0_0_6"/>
<organism evidence="3">
    <name type="scientific">Pseudomonas fluorescens (strain SBW25)</name>
    <dbReference type="NCBI Taxonomy" id="216595"/>
    <lineage>
        <taxon>Bacteria</taxon>
        <taxon>Pseudomonadati</taxon>
        <taxon>Pseudomonadota</taxon>
        <taxon>Gammaproteobacteria</taxon>
        <taxon>Pseudomonadales</taxon>
        <taxon>Pseudomonadaceae</taxon>
        <taxon>Pseudomonas</taxon>
    </lineage>
</organism>
<gene>
    <name evidence="3" type="ordered locus">PFLU_1712</name>
</gene>
<name>C3K6K8_PSEFS</name>
<evidence type="ECO:0000256" key="1">
    <source>
        <dbReference type="SAM" id="Phobius"/>
    </source>
</evidence>
<dbReference type="AlphaFoldDB" id="C3K6K8"/>
<accession>C3K6K8</accession>
<proteinExistence type="predicted"/>
<protein>
    <submittedName>
        <fullName evidence="3">Uncharacterized protein</fullName>
    </submittedName>
</protein>
<keyword evidence="1" id="KW-0812">Transmembrane</keyword>
<keyword evidence="1" id="KW-1133">Transmembrane helix</keyword>
<dbReference type="Proteomes" id="UP001152918">
    <property type="component" value="Chromosome"/>
</dbReference>
<sequence>MHGCRRLDRDYSAQWLCDNRRHAANARQEAIMSDRSLSLFKLSVSIAFGVWLGFIAIVLTTWLASRYLFPQSLAPVAQAVQQLGKPAVVAPEPPNRMFEQYQQNLQKQEQQQSLDQARNNARNLSNPKCQFWLQQDQNAPNEKTRANVLQFCD</sequence>
<dbReference type="eggNOG" id="ENOG50305QU">
    <property type="taxonomic scope" value="Bacteria"/>
</dbReference>
<reference evidence="3" key="1">
    <citation type="journal article" date="2009" name="Genome Biol.">
        <title>Genomic and genetic analyses of diversity and plant interactions of Pseudomonas fluorescens.</title>
        <authorList>
            <person name="Silby M.W."/>
            <person name="Cerdeno-Tarraga A.M."/>
            <person name="Vernikos G.S."/>
            <person name="Giddens S.R."/>
            <person name="Jackson R.W."/>
            <person name="Preston G.M."/>
            <person name="Zhang X.X."/>
            <person name="Moon C.D."/>
            <person name="Gehrig S.M."/>
            <person name="Godfrey S.A."/>
            <person name="Knight C.G."/>
            <person name="Malone J.G."/>
            <person name="Robinson Z."/>
            <person name="Spiers A.J."/>
            <person name="Harris S."/>
            <person name="Challis G.L."/>
            <person name="Yaxley A.M."/>
            <person name="Harris D."/>
            <person name="Seeger K."/>
            <person name="Murphy L."/>
            <person name="Rutter S."/>
            <person name="Squares R."/>
            <person name="Quail M.A."/>
            <person name="Saunders E."/>
            <person name="Mavromatis K."/>
            <person name="Brettin T.S."/>
            <person name="Bentley S.D."/>
            <person name="Hothersall J."/>
            <person name="Stephens E."/>
            <person name="Thomas C.M."/>
            <person name="Parkhill J."/>
            <person name="Levy S.B."/>
            <person name="Rainey P.B."/>
            <person name="Thomson N.R."/>
        </authorList>
    </citation>
    <scope>NUCLEOTIDE SEQUENCE [LARGE SCALE GENOMIC DNA]</scope>
    <source>
        <strain evidence="3">SBW25</strain>
    </source>
</reference>
<keyword evidence="1" id="KW-0472">Membrane</keyword>
<dbReference type="EMBL" id="OV986001">
    <property type="protein sequence ID" value="CAI2795994.1"/>
    <property type="molecule type" value="Genomic_DNA"/>
</dbReference>
<reference evidence="2" key="2">
    <citation type="submission" date="2023-10" db="EMBL/GenBank/DDBJ databases">
        <authorList>
            <person name="Fortmann-Grote C."/>
        </authorList>
    </citation>
    <scope>NUCLEOTIDE SEQUENCE</scope>
    <source>
        <strain evidence="2">SBW25</strain>
    </source>
</reference>
<evidence type="ECO:0000313" key="3">
    <source>
        <dbReference type="EMBL" id="CAY47960.1"/>
    </source>
</evidence>